<dbReference type="EMBL" id="KN716236">
    <property type="protein sequence ID" value="KJH49385.1"/>
    <property type="molecule type" value="Genomic_DNA"/>
</dbReference>
<reference evidence="3" key="2">
    <citation type="journal article" date="2016" name="Sci. Rep.">
        <title>Dictyocaulus viviparus genome, variome and transcriptome elucidate lungworm biology and support future intervention.</title>
        <authorList>
            <person name="McNulty S.N."/>
            <person name="Strube C."/>
            <person name="Rosa B.A."/>
            <person name="Martin J.C."/>
            <person name="Tyagi R."/>
            <person name="Choi Y.J."/>
            <person name="Wang Q."/>
            <person name="Hallsworth Pepin K."/>
            <person name="Zhang X."/>
            <person name="Ozersky P."/>
            <person name="Wilson R.K."/>
            <person name="Sternberg P.W."/>
            <person name="Gasser R.B."/>
            <person name="Mitreva M."/>
        </authorList>
    </citation>
    <scope>NUCLEOTIDE SEQUENCE [LARGE SCALE GENOMIC DNA]</scope>
    <source>
        <strain evidence="3">HannoverDv2000</strain>
    </source>
</reference>
<accession>A0A0D8XY16</accession>
<organism evidence="2 3">
    <name type="scientific">Dictyocaulus viviparus</name>
    <name type="common">Bovine lungworm</name>
    <dbReference type="NCBI Taxonomy" id="29172"/>
    <lineage>
        <taxon>Eukaryota</taxon>
        <taxon>Metazoa</taxon>
        <taxon>Ecdysozoa</taxon>
        <taxon>Nematoda</taxon>
        <taxon>Chromadorea</taxon>
        <taxon>Rhabditida</taxon>
        <taxon>Rhabditina</taxon>
        <taxon>Rhabditomorpha</taxon>
        <taxon>Strongyloidea</taxon>
        <taxon>Metastrongylidae</taxon>
        <taxon>Dictyocaulus</taxon>
    </lineage>
</organism>
<protein>
    <recommendedName>
        <fullName evidence="1">BMERB domain-containing protein</fullName>
    </recommendedName>
</protein>
<proteinExistence type="predicted"/>
<feature type="domain" description="BMERB" evidence="1">
    <location>
        <begin position="235"/>
        <end position="327"/>
    </location>
</feature>
<dbReference type="Pfam" id="PF12130">
    <property type="entry name" value="bMERB_dom"/>
    <property type="match status" value="1"/>
</dbReference>
<dbReference type="AlphaFoldDB" id="A0A0D8XY16"/>
<evidence type="ECO:0000259" key="1">
    <source>
        <dbReference type="Pfam" id="PF12130"/>
    </source>
</evidence>
<reference evidence="2 3" key="1">
    <citation type="submission" date="2013-11" db="EMBL/GenBank/DDBJ databases">
        <title>Draft genome of the bovine lungworm Dictyocaulus viviparus.</title>
        <authorList>
            <person name="Mitreva M."/>
        </authorList>
    </citation>
    <scope>NUCLEOTIDE SEQUENCE [LARGE SCALE GENOMIC DNA]</scope>
    <source>
        <strain evidence="2 3">HannoverDv2000</strain>
    </source>
</reference>
<dbReference type="OrthoDB" id="5838405at2759"/>
<evidence type="ECO:0000313" key="2">
    <source>
        <dbReference type="EMBL" id="KJH49385.1"/>
    </source>
</evidence>
<dbReference type="InterPro" id="IPR022735">
    <property type="entry name" value="bMERB_dom"/>
</dbReference>
<keyword evidence="3" id="KW-1185">Reference proteome</keyword>
<evidence type="ECO:0000313" key="3">
    <source>
        <dbReference type="Proteomes" id="UP000053766"/>
    </source>
</evidence>
<sequence length="352" mass="40440">MHERVRFRVRFGRRARRLCYSLKCVIFLFKLKGRVLQGAVVLGTEDESVTEDENDDLEEEDLDELEKTVLQFTEENPEQPLTENQLQNDVFSSTERLNCSDTRNSIADKAHALNISKKNTSKETFPSIPKCLTANDIRKKKSADLERLRTLCRLKARLKTDEELGLNEKKSVSHVKLTTGSCRYTLSLSPVEDELKVNLSEMSIKDEKDMPDETQLPLCVGSSHLSCPDSAKDNQVDPENGRMLDSWLALVHERELVMSKEEMLRLSKREVELEVEYRDLIMRFKGLGEGVDENLVENSELLAKMLNIVEERKQVCELSENAKQSYKKANLTLKSLMKKGRNFKNFMPVFSS</sequence>
<dbReference type="Proteomes" id="UP000053766">
    <property type="component" value="Unassembled WGS sequence"/>
</dbReference>
<name>A0A0D8XY16_DICVI</name>
<gene>
    <name evidence="2" type="ORF">DICVIV_04468</name>
</gene>